<sequence>MDCPAGNEPRHRHLIVEGSATVLINGKPAARLHSKMVCGAHIKSGSPNRSRNVRRTIREGL</sequence>
<protein>
    <recommendedName>
        <fullName evidence="4">PAAR domain-containing protein</fullName>
    </recommendedName>
</protein>
<evidence type="ECO:0000313" key="2">
    <source>
        <dbReference type="EMBL" id="MBA1380253.1"/>
    </source>
</evidence>
<dbReference type="InterPro" id="IPR008727">
    <property type="entry name" value="PAAR_motif"/>
</dbReference>
<comment type="caution">
    <text evidence="2">The sequence shown here is derived from an EMBL/GenBank/DDBJ whole genome shotgun (WGS) entry which is preliminary data.</text>
</comment>
<evidence type="ECO:0000313" key="3">
    <source>
        <dbReference type="Proteomes" id="UP000572407"/>
    </source>
</evidence>
<proteinExistence type="predicted"/>
<dbReference type="Proteomes" id="UP000572407">
    <property type="component" value="Unassembled WGS sequence"/>
</dbReference>
<reference evidence="2 3" key="1">
    <citation type="submission" date="2019-06" db="EMBL/GenBank/DDBJ databases">
        <title>Analysis of the biodiversity of Brassica napus bacterial endophytes for the selection of potential efficient biofertilizers for rapeseed crops.</title>
        <authorList>
            <person name="Jimenez-Gomez A."/>
            <person name="Saati-Santamaria Z."/>
            <person name="Menendez E."/>
            <person name="Rivas R."/>
            <person name="Mateos P.F."/>
            <person name="Velazquez E."/>
            <person name="Garcia-Fraile P."/>
        </authorList>
    </citation>
    <scope>NUCLEOTIDE SEQUENCE [LARGE SCALE GENOMIC DNA]</scope>
    <source>
        <strain evidence="2 3">CDVBN10</strain>
    </source>
</reference>
<feature type="region of interest" description="Disordered" evidence="1">
    <location>
        <begin position="41"/>
        <end position="61"/>
    </location>
</feature>
<name>A0A7V8ZUL8_9PSED</name>
<dbReference type="Pfam" id="PF05488">
    <property type="entry name" value="PAAR_motif"/>
    <property type="match status" value="1"/>
</dbReference>
<dbReference type="AlphaFoldDB" id="A0A7V8ZUL8"/>
<evidence type="ECO:0008006" key="4">
    <source>
        <dbReference type="Google" id="ProtNLM"/>
    </source>
</evidence>
<dbReference type="EMBL" id="VDLV01000040">
    <property type="protein sequence ID" value="MBA1380253.1"/>
    <property type="molecule type" value="Genomic_DNA"/>
</dbReference>
<organism evidence="2 3">
    <name type="scientific">Pseudomonas brassicacearum subsp. neoaurantiaca</name>
    <dbReference type="NCBI Taxonomy" id="494916"/>
    <lineage>
        <taxon>Bacteria</taxon>
        <taxon>Pseudomonadati</taxon>
        <taxon>Pseudomonadota</taxon>
        <taxon>Gammaproteobacteria</taxon>
        <taxon>Pseudomonadales</taxon>
        <taxon>Pseudomonadaceae</taxon>
        <taxon>Pseudomonas</taxon>
    </lineage>
</organism>
<accession>A0A7V8ZUL8</accession>
<dbReference type="Gene3D" id="2.60.200.60">
    <property type="match status" value="1"/>
</dbReference>
<gene>
    <name evidence="2" type="ORF">FHK92_21010</name>
</gene>
<evidence type="ECO:0000256" key="1">
    <source>
        <dbReference type="SAM" id="MobiDB-lite"/>
    </source>
</evidence>